<keyword evidence="1" id="KW-0732">Signal</keyword>
<dbReference type="AlphaFoldDB" id="A0A060T6C2"/>
<name>A0A060T6C2_BLAAD</name>
<dbReference type="PhylomeDB" id="A0A060T6C2"/>
<reference evidence="2" key="2">
    <citation type="submission" date="2014-06" db="EMBL/GenBank/DDBJ databases">
        <title>The complete genome of Blastobotrys (Arxula) adeninivorans LS3 - a yeast of biotechnological interest.</title>
        <authorList>
            <person name="Kunze G."/>
            <person name="Gaillardin C."/>
            <person name="Czernicka M."/>
            <person name="Durrens P."/>
            <person name="Martin T."/>
            <person name="Boer E."/>
            <person name="Gabaldon T."/>
            <person name="Cruz J."/>
            <person name="Talla E."/>
            <person name="Marck C."/>
            <person name="Goffeau A."/>
            <person name="Barbe V."/>
            <person name="Baret P."/>
            <person name="Baronian K."/>
            <person name="Beier S."/>
            <person name="Bleykasten C."/>
            <person name="Bode R."/>
            <person name="Casaregola S."/>
            <person name="Despons L."/>
            <person name="Fairhead C."/>
            <person name="Giersberg M."/>
            <person name="Gierski P."/>
            <person name="Hahnel U."/>
            <person name="Hartmann A."/>
            <person name="Jankowska D."/>
            <person name="Jubin C."/>
            <person name="Jung P."/>
            <person name="Lafontaine I."/>
            <person name="Leh-Louis V."/>
            <person name="Lemaire M."/>
            <person name="Marcet-Houben M."/>
            <person name="Mascher M."/>
            <person name="Morel G."/>
            <person name="Richard G.-F."/>
            <person name="Riechen J."/>
            <person name="Sacerdot C."/>
            <person name="Sarkar A."/>
            <person name="Savel G."/>
            <person name="Schacherer J."/>
            <person name="Sherman D."/>
            <person name="Straub M.-L."/>
            <person name="Stein N."/>
            <person name="Thierry A."/>
            <person name="Trautwein-Schult A."/>
            <person name="Westhof E."/>
            <person name="Worch S."/>
            <person name="Dujon B."/>
            <person name="Souciet J.-L."/>
            <person name="Wincker P."/>
            <person name="Scholz U."/>
            <person name="Neuveglise N."/>
        </authorList>
    </citation>
    <scope>NUCLEOTIDE SEQUENCE</scope>
    <source>
        <strain evidence="2">LS3</strain>
    </source>
</reference>
<evidence type="ECO:0000256" key="1">
    <source>
        <dbReference type="SAM" id="SignalP"/>
    </source>
</evidence>
<evidence type="ECO:0000313" key="2">
    <source>
        <dbReference type="EMBL" id="CDP36655.1"/>
    </source>
</evidence>
<reference evidence="2" key="1">
    <citation type="submission" date="2014-02" db="EMBL/GenBank/DDBJ databases">
        <authorList>
            <person name="Genoscope - CEA"/>
        </authorList>
    </citation>
    <scope>NUCLEOTIDE SEQUENCE</scope>
    <source>
        <strain evidence="2">LS3</strain>
    </source>
</reference>
<organism evidence="2">
    <name type="scientific">Blastobotrys adeninivorans</name>
    <name type="common">Yeast</name>
    <name type="synonym">Arxula adeninivorans</name>
    <dbReference type="NCBI Taxonomy" id="409370"/>
    <lineage>
        <taxon>Eukaryota</taxon>
        <taxon>Fungi</taxon>
        <taxon>Dikarya</taxon>
        <taxon>Ascomycota</taxon>
        <taxon>Saccharomycotina</taxon>
        <taxon>Dipodascomycetes</taxon>
        <taxon>Dipodascales</taxon>
        <taxon>Trichomonascaceae</taxon>
        <taxon>Blastobotrys</taxon>
    </lineage>
</organism>
<protein>
    <submittedName>
        <fullName evidence="2">ARAD1B18018p</fullName>
    </submittedName>
</protein>
<sequence>MKFAAGALALAALAAAAPADDTQQKAALPLVYGRINCDVETKDCTVNCGANLQNLCTIVDAWDSPWYALETLAGFTVWCQDNGCTVYCPVDGTALCAANEAVAAFDGAWVRGENIVLDGINKLLGNKQFLTKLGVPGIN</sequence>
<gene>
    <name evidence="2" type="ORF">GNLVRS02_ARAD1B18018g</name>
</gene>
<proteinExistence type="predicted"/>
<accession>A0A060T6C2</accession>
<feature type="chain" id="PRO_5001587987" evidence="1">
    <location>
        <begin position="20"/>
        <end position="139"/>
    </location>
</feature>
<dbReference type="EMBL" id="HG937692">
    <property type="protein sequence ID" value="CDP36655.1"/>
    <property type="molecule type" value="Genomic_DNA"/>
</dbReference>
<feature type="signal peptide" evidence="1">
    <location>
        <begin position="1"/>
        <end position="19"/>
    </location>
</feature>